<dbReference type="PANTHER" id="PTHR24276:SF98">
    <property type="entry name" value="FI18310P1-RELATED"/>
    <property type="match status" value="1"/>
</dbReference>
<evidence type="ECO:0000313" key="4">
    <source>
        <dbReference type="EMBL" id="KAF9151404.1"/>
    </source>
</evidence>
<evidence type="ECO:0000313" key="5">
    <source>
        <dbReference type="Proteomes" id="UP000748756"/>
    </source>
</evidence>
<dbReference type="PROSITE" id="PS50240">
    <property type="entry name" value="TRYPSIN_DOM"/>
    <property type="match status" value="1"/>
</dbReference>
<dbReference type="Proteomes" id="UP000748756">
    <property type="component" value="Unassembled WGS sequence"/>
</dbReference>
<dbReference type="InterPro" id="IPR050430">
    <property type="entry name" value="Peptidase_S1"/>
</dbReference>
<keyword evidence="5" id="KW-1185">Reference proteome</keyword>
<comment type="caution">
    <text evidence="4">The sequence shown here is derived from an EMBL/GenBank/DDBJ whole genome shotgun (WGS) entry which is preliminary data.</text>
</comment>
<dbReference type="Pfam" id="PF00089">
    <property type="entry name" value="Trypsin"/>
    <property type="match status" value="1"/>
</dbReference>
<proteinExistence type="predicted"/>
<dbReference type="PANTHER" id="PTHR24276">
    <property type="entry name" value="POLYSERASE-RELATED"/>
    <property type="match status" value="1"/>
</dbReference>
<feature type="domain" description="Peptidase S1" evidence="3">
    <location>
        <begin position="21"/>
        <end position="226"/>
    </location>
</feature>
<dbReference type="GO" id="GO:0006508">
    <property type="term" value="P:proteolysis"/>
    <property type="evidence" value="ECO:0007669"/>
    <property type="project" value="InterPro"/>
</dbReference>
<accession>A0A9P5VBM6</accession>
<dbReference type="InterPro" id="IPR043504">
    <property type="entry name" value="Peptidase_S1_PA_chymotrypsin"/>
</dbReference>
<dbReference type="SMART" id="SM00020">
    <property type="entry name" value="Tryp_SPc"/>
    <property type="match status" value="1"/>
</dbReference>
<dbReference type="EMBL" id="JAAAUQ010000325">
    <property type="protein sequence ID" value="KAF9151404.1"/>
    <property type="molecule type" value="Genomic_DNA"/>
</dbReference>
<feature type="signal peptide" evidence="2">
    <location>
        <begin position="1"/>
        <end position="20"/>
    </location>
</feature>
<evidence type="ECO:0000259" key="3">
    <source>
        <dbReference type="PROSITE" id="PS50240"/>
    </source>
</evidence>
<dbReference type="GO" id="GO:0004252">
    <property type="term" value="F:serine-type endopeptidase activity"/>
    <property type="evidence" value="ECO:0007669"/>
    <property type="project" value="InterPro"/>
</dbReference>
<dbReference type="InterPro" id="IPR009003">
    <property type="entry name" value="Peptidase_S1_PA"/>
</dbReference>
<name>A0A9P5VBM6_9FUNG</name>
<keyword evidence="2" id="KW-0732">Signal</keyword>
<reference evidence="4" key="1">
    <citation type="journal article" date="2020" name="Fungal Divers.">
        <title>Resolving the Mortierellaceae phylogeny through synthesis of multi-gene phylogenetics and phylogenomics.</title>
        <authorList>
            <person name="Vandepol N."/>
            <person name="Liber J."/>
            <person name="Desiro A."/>
            <person name="Na H."/>
            <person name="Kennedy M."/>
            <person name="Barry K."/>
            <person name="Grigoriev I.V."/>
            <person name="Miller A.N."/>
            <person name="O'Donnell K."/>
            <person name="Stajich J.E."/>
            <person name="Bonito G."/>
        </authorList>
    </citation>
    <scope>NUCLEOTIDE SEQUENCE</scope>
    <source>
        <strain evidence="4">NRRL 6426</strain>
    </source>
</reference>
<dbReference type="AlphaFoldDB" id="A0A9P5VBM6"/>
<dbReference type="OrthoDB" id="6380398at2759"/>
<dbReference type="SUPFAM" id="SSF50494">
    <property type="entry name" value="Trypsin-like serine proteases"/>
    <property type="match status" value="1"/>
</dbReference>
<evidence type="ECO:0000256" key="1">
    <source>
        <dbReference type="ARBA" id="ARBA00023157"/>
    </source>
</evidence>
<sequence>MKTSLFLALSAAWIPLAAQAIVNGRFATSPFLLGVVKVNDDCTGALIGNKCVLTAHHCLARNRLGEVMLPEYKSSVVVESTKTSKIISSFEPGYSERRCYDIQIAVLAEPHNRGYNLTKASVQGQSVAVAGWGFLGDYTIPKVLEFFQYTSKAKIVPSEGIVVPVPDGASGIAFRDSGGPLFVCKGAKCYVAGVANGKADGSTLMNTQHLWCDVRSNWAWITETVKAKCL</sequence>
<gene>
    <name evidence="4" type="ORF">BG015_006717</name>
</gene>
<evidence type="ECO:0000256" key="2">
    <source>
        <dbReference type="SAM" id="SignalP"/>
    </source>
</evidence>
<dbReference type="InterPro" id="IPR001254">
    <property type="entry name" value="Trypsin_dom"/>
</dbReference>
<dbReference type="Gene3D" id="2.40.10.10">
    <property type="entry name" value="Trypsin-like serine proteases"/>
    <property type="match status" value="1"/>
</dbReference>
<feature type="chain" id="PRO_5040415433" description="Peptidase S1 domain-containing protein" evidence="2">
    <location>
        <begin position="21"/>
        <end position="230"/>
    </location>
</feature>
<organism evidence="4 5">
    <name type="scientific">Linnemannia schmuckeri</name>
    <dbReference type="NCBI Taxonomy" id="64567"/>
    <lineage>
        <taxon>Eukaryota</taxon>
        <taxon>Fungi</taxon>
        <taxon>Fungi incertae sedis</taxon>
        <taxon>Mucoromycota</taxon>
        <taxon>Mortierellomycotina</taxon>
        <taxon>Mortierellomycetes</taxon>
        <taxon>Mortierellales</taxon>
        <taxon>Mortierellaceae</taxon>
        <taxon>Linnemannia</taxon>
    </lineage>
</organism>
<protein>
    <recommendedName>
        <fullName evidence="3">Peptidase S1 domain-containing protein</fullName>
    </recommendedName>
</protein>
<keyword evidence="1" id="KW-1015">Disulfide bond</keyword>